<dbReference type="InterPro" id="IPR001680">
    <property type="entry name" value="WD40_rpt"/>
</dbReference>
<reference evidence="6 7" key="1">
    <citation type="submission" date="2018-03" db="EMBL/GenBank/DDBJ databases">
        <title>The ancient ancestry and fast evolution of plastids.</title>
        <authorList>
            <person name="Moore K.R."/>
            <person name="Magnabosco C."/>
            <person name="Momper L."/>
            <person name="Gold D.A."/>
            <person name="Bosak T."/>
            <person name="Fournier G.P."/>
        </authorList>
    </citation>
    <scope>NUCLEOTIDE SEQUENCE [LARGE SCALE GENOMIC DNA]</scope>
    <source>
        <strain evidence="6 7">CCALA 037</strain>
    </source>
</reference>
<dbReference type="InterPro" id="IPR036322">
    <property type="entry name" value="WD40_repeat_dom_sf"/>
</dbReference>
<dbReference type="AlphaFoldDB" id="A0A2T1GIU9"/>
<dbReference type="Pfam" id="PF00400">
    <property type="entry name" value="WD40"/>
    <property type="match status" value="9"/>
</dbReference>
<evidence type="ECO:0000256" key="1">
    <source>
        <dbReference type="ARBA" id="ARBA00022574"/>
    </source>
</evidence>
<feature type="repeat" description="WD" evidence="3">
    <location>
        <begin position="1149"/>
        <end position="1190"/>
    </location>
</feature>
<dbReference type="InterPro" id="IPR015943">
    <property type="entry name" value="WD40/YVTN_repeat-like_dom_sf"/>
</dbReference>
<dbReference type="GO" id="GO:0043531">
    <property type="term" value="F:ADP binding"/>
    <property type="evidence" value="ECO:0007669"/>
    <property type="project" value="InterPro"/>
</dbReference>
<dbReference type="OrthoDB" id="434800at2"/>
<feature type="domain" description="vWA-MoxR associated protein N-terminal HTH" evidence="5">
    <location>
        <begin position="1"/>
        <end position="87"/>
    </location>
</feature>
<dbReference type="PROSITE" id="PS50082">
    <property type="entry name" value="WD_REPEATS_2"/>
    <property type="match status" value="14"/>
</dbReference>
<dbReference type="PROSITE" id="PS50294">
    <property type="entry name" value="WD_REPEATS_REGION"/>
    <property type="match status" value="14"/>
</dbReference>
<dbReference type="PROSITE" id="PS00678">
    <property type="entry name" value="WD_REPEATS_1"/>
    <property type="match status" value="10"/>
</dbReference>
<dbReference type="Gene3D" id="3.40.50.300">
    <property type="entry name" value="P-loop containing nucleotide triphosphate hydrolases"/>
    <property type="match status" value="1"/>
</dbReference>
<evidence type="ECO:0000259" key="4">
    <source>
        <dbReference type="Pfam" id="PF00931"/>
    </source>
</evidence>
<dbReference type="EMBL" id="PVWO01000067">
    <property type="protein sequence ID" value="PSB57669.1"/>
    <property type="molecule type" value="Genomic_DNA"/>
</dbReference>
<feature type="repeat" description="WD" evidence="3">
    <location>
        <begin position="1065"/>
        <end position="1106"/>
    </location>
</feature>
<keyword evidence="1 3" id="KW-0853">WD repeat</keyword>
<dbReference type="Gene3D" id="2.130.10.10">
    <property type="entry name" value="YVTN repeat-like/Quinoprotein amine dehydrogenase"/>
    <property type="match status" value="6"/>
</dbReference>
<dbReference type="Pfam" id="PF25173">
    <property type="entry name" value="Beta-prop_WDR3_1st"/>
    <property type="match status" value="1"/>
</dbReference>
<keyword evidence="7" id="KW-1185">Reference proteome</keyword>
<dbReference type="PRINTS" id="PR00320">
    <property type="entry name" value="GPROTEINBRPT"/>
</dbReference>
<evidence type="ECO:0000259" key="5">
    <source>
        <dbReference type="Pfam" id="PF26355"/>
    </source>
</evidence>
<dbReference type="Proteomes" id="UP000238937">
    <property type="component" value="Unassembled WGS sequence"/>
</dbReference>
<dbReference type="InterPro" id="IPR058651">
    <property type="entry name" value="HTH_VMAP-M9"/>
</dbReference>
<gene>
    <name evidence="6" type="ORF">C7B77_07600</name>
</gene>
<dbReference type="InterPro" id="IPR019775">
    <property type="entry name" value="WD40_repeat_CS"/>
</dbReference>
<feature type="domain" description="NB-ARC" evidence="4">
    <location>
        <begin position="163"/>
        <end position="257"/>
    </location>
</feature>
<dbReference type="RefSeq" id="WP_106302338.1">
    <property type="nucleotide sequence ID" value="NZ_PVWO01000067.1"/>
</dbReference>
<dbReference type="SUPFAM" id="SSF52540">
    <property type="entry name" value="P-loop containing nucleoside triphosphate hydrolases"/>
    <property type="match status" value="1"/>
</dbReference>
<dbReference type="Pfam" id="PF26355">
    <property type="entry name" value="HTH_VMAP-M9"/>
    <property type="match status" value="1"/>
</dbReference>
<evidence type="ECO:0000256" key="3">
    <source>
        <dbReference type="PROSITE-ProRule" id="PRU00221"/>
    </source>
</evidence>
<feature type="repeat" description="WD" evidence="3">
    <location>
        <begin position="891"/>
        <end position="932"/>
    </location>
</feature>
<feature type="repeat" description="WD" evidence="3">
    <location>
        <begin position="597"/>
        <end position="638"/>
    </location>
</feature>
<name>A0A2T1GIU9_9CYAN</name>
<evidence type="ECO:0000256" key="2">
    <source>
        <dbReference type="ARBA" id="ARBA00022737"/>
    </source>
</evidence>
<feature type="repeat" description="WD" evidence="3">
    <location>
        <begin position="1107"/>
        <end position="1148"/>
    </location>
</feature>
<evidence type="ECO:0000313" key="7">
    <source>
        <dbReference type="Proteomes" id="UP000238937"/>
    </source>
</evidence>
<feature type="repeat" description="WD" evidence="3">
    <location>
        <begin position="939"/>
        <end position="980"/>
    </location>
</feature>
<dbReference type="CDD" id="cd00200">
    <property type="entry name" value="WD40"/>
    <property type="match status" value="2"/>
</dbReference>
<dbReference type="SUPFAM" id="SSF50978">
    <property type="entry name" value="WD40 repeat-like"/>
    <property type="match status" value="2"/>
</dbReference>
<dbReference type="PRINTS" id="PR00364">
    <property type="entry name" value="DISEASERSIST"/>
</dbReference>
<feature type="repeat" description="WD" evidence="3">
    <location>
        <begin position="1023"/>
        <end position="1064"/>
    </location>
</feature>
<sequence>MDTQQALAVVDALVFTKKGKYLSDVQRLLLDSSLSDPRLRYDDIAKTHGYSLNYLKQDVGPKLWQMLSEVCGEKVSKTNFRAALERQCDRVNLQSIAAENLSLTTAADKLVEMPASSTQTIVKALPIVRTTAIAERHTSRDWGDAPDVSIFYNRIEELATLERWIVGDSCRLVVLLGMGGIGKTHLSIKLAERIDRHFQYSIWRSLLPAPPLSELVLDLLRSLTQGTNDTLPIRLEEQISLLINIFKKNRCLLILDNADALLRSGTIAGQYQEDYENYRIFFQRIGECNHQSCLLLTTREQPQEIALMQGDVLPVRSMKLAGLNFQAGQQLLQLRGCFLESAGSLQATIDNYGGNPLALKIVSAIAADLYNGNISEFIKSKSLICREISDILDQQFNRLRDSEKKFLYWLALEQRSLEESEFHLGTYPGIPANKTIETIQSLLHRSLLEKKNNKFFLQPVVREYLQTKTIEQIIDEIDRERVLLLDLYPLLKSTAKEYLKQAQIKLIIKPLLARLLVKYKGSEKIYLKFKKILVNLREHQTSEPGYAAGNIINLLCQLQVEIGGADFSDLIVRSGCLQKTNLQNVNFARADLSESVFAKQLTSILALAYSPNGKLLATGDVNGQIYLWDIATGEPILCCTGHAGWVHGIAFSHDGKMLASASSDLTVKLWDPFDGSCLKTFTGHHQRVRSIAFSPDSLTIASGSSDATIRLWDTRSGKCLKILSGHQSYIWAVAFSPDGTTIASGSEDKSVRLWDLATGECRQIFTEHQLWVRTIAWSPDGKLIASGGGDRTVKVWDITMGKCVSTLTGHTQRVRSIAWNPDGKLLASGSGDRTVRLWSVADGQCLKTLHGHNSLLTSVAFSPDGTNLATGGEDRSVRLWEVSTGSCIDIWQGYGSWIQSVAFSPDGKTLANGSEDKTVRIWQLGDTRTSTTSHNSLTLTGHQGWVCSVAFSPDGKYLASGSSDYTIKLWDVGTGQCLKTLQGHSRWVGAVAFSPSGLTLASCGGDCTIVLWDIITGNSTQVLEGHTGWLWSVQFSPDGRLLASASEDKTIKLWDLHSGKCIYTLSGHTSWVQGISFSPDGKLLASASCDCTIRLWDVATGACKNILLGHTSWVQSVAFSPDSKILASGSCDQTVKLWNPNTGKCQQTIPAHQSWVWSVVFSPNGKIVASGGQDETIQLWDLKLGKCIERLRTKRPYEGMCITGAKGLTAMQREALKFLGAVE</sequence>
<accession>A0A2T1GIU9</accession>
<comment type="caution">
    <text evidence="6">The sequence shown here is derived from an EMBL/GenBank/DDBJ whole genome shotgun (WGS) entry which is preliminary data.</text>
</comment>
<protein>
    <submittedName>
        <fullName evidence="6">Uncharacterized protein</fullName>
    </submittedName>
</protein>
<feature type="repeat" description="WD" evidence="3">
    <location>
        <begin position="639"/>
        <end position="680"/>
    </location>
</feature>
<feature type="repeat" description="WD" evidence="3">
    <location>
        <begin position="681"/>
        <end position="722"/>
    </location>
</feature>
<proteinExistence type="predicted"/>
<dbReference type="Pfam" id="PF00931">
    <property type="entry name" value="NB-ARC"/>
    <property type="match status" value="1"/>
</dbReference>
<feature type="repeat" description="WD" evidence="3">
    <location>
        <begin position="981"/>
        <end position="1022"/>
    </location>
</feature>
<dbReference type="InterPro" id="IPR020472">
    <property type="entry name" value="WD40_PAC1"/>
</dbReference>
<feature type="repeat" description="WD" evidence="3">
    <location>
        <begin position="723"/>
        <end position="764"/>
    </location>
</feature>
<organism evidence="6 7">
    <name type="scientific">Chamaesiphon polymorphus CCALA 037</name>
    <dbReference type="NCBI Taxonomy" id="2107692"/>
    <lineage>
        <taxon>Bacteria</taxon>
        <taxon>Bacillati</taxon>
        <taxon>Cyanobacteriota</taxon>
        <taxon>Cyanophyceae</taxon>
        <taxon>Gomontiellales</taxon>
        <taxon>Chamaesiphonaceae</taxon>
        <taxon>Chamaesiphon</taxon>
    </lineage>
</organism>
<feature type="repeat" description="WD" evidence="3">
    <location>
        <begin position="849"/>
        <end position="890"/>
    </location>
</feature>
<keyword evidence="2" id="KW-0677">Repeat</keyword>
<dbReference type="PANTHER" id="PTHR19848">
    <property type="entry name" value="WD40 REPEAT PROTEIN"/>
    <property type="match status" value="1"/>
</dbReference>
<feature type="repeat" description="WD" evidence="3">
    <location>
        <begin position="807"/>
        <end position="848"/>
    </location>
</feature>
<evidence type="ECO:0000313" key="6">
    <source>
        <dbReference type="EMBL" id="PSB57669.1"/>
    </source>
</evidence>
<dbReference type="InterPro" id="IPR002182">
    <property type="entry name" value="NB-ARC"/>
</dbReference>
<dbReference type="InterPro" id="IPR027417">
    <property type="entry name" value="P-loop_NTPase"/>
</dbReference>
<dbReference type="PANTHER" id="PTHR19848:SF8">
    <property type="entry name" value="F-BOX AND WD REPEAT DOMAIN CONTAINING 7"/>
    <property type="match status" value="1"/>
</dbReference>
<feature type="repeat" description="WD" evidence="3">
    <location>
        <begin position="765"/>
        <end position="806"/>
    </location>
</feature>
<dbReference type="SMART" id="SM00320">
    <property type="entry name" value="WD40"/>
    <property type="match status" value="14"/>
</dbReference>